<reference evidence="1" key="2">
    <citation type="journal article" date="2022" name="New Phytol.">
        <title>Evolutionary transition to the ectomycorrhizal habit in the genomes of a hyperdiverse lineage of mushroom-forming fungi.</title>
        <authorList>
            <person name="Looney B."/>
            <person name="Miyauchi S."/>
            <person name="Morin E."/>
            <person name="Drula E."/>
            <person name="Courty P.E."/>
            <person name="Kohler A."/>
            <person name="Kuo A."/>
            <person name="LaButti K."/>
            <person name="Pangilinan J."/>
            <person name="Lipzen A."/>
            <person name="Riley R."/>
            <person name="Andreopoulos W."/>
            <person name="He G."/>
            <person name="Johnson J."/>
            <person name="Nolan M."/>
            <person name="Tritt A."/>
            <person name="Barry K.W."/>
            <person name="Grigoriev I.V."/>
            <person name="Nagy L.G."/>
            <person name="Hibbett D."/>
            <person name="Henrissat B."/>
            <person name="Matheny P.B."/>
            <person name="Labbe J."/>
            <person name="Martin F.M."/>
        </authorList>
    </citation>
    <scope>NUCLEOTIDE SEQUENCE</scope>
    <source>
        <strain evidence="1">FP105234-sp</strain>
    </source>
</reference>
<dbReference type="EMBL" id="MU275966">
    <property type="protein sequence ID" value="KAI0044955.1"/>
    <property type="molecule type" value="Genomic_DNA"/>
</dbReference>
<sequence length="524" mass="59671">MPDSVPRYSRRAIATRESPKFILKPMCKTFPYGNTDCAPWTPAVHPEGALYFFWKAERVYTDCNMYDEVSREEVESFVAWIRRCLEVLKMPFPLNECDLFVDFYLDDDVGGIRWSYYLVDHTARIPFWLHEHDISSEICEMLGVESPSHVRHYLESQYWFHWSFYPAGARPLPRDSYYALMGMLVHGCIDSITSDTSTAPYSIADKRYMVELLRDAKSTLGEESEYLTVSVTRLLAFFAHYKYVYFHGQPTARLDAGHSVYGERPGTKDRTWLIKVLSPLLFYAPEVHLAEIENVWTDEIIVGVAWKKFIEKLVAEWGDIILYATVILTVDVGFLAIPGVVPINGDNSVTSSLPAQITSYLSVLGSVGSIIVGLVLVRHNRAKSDDHPHTASGYMTRNKHPQFGTEPLAIILSLPYALLQWAMLMFLVALLLLCFSSTDLQTRIPVGIFSGATAALMVWCIYHLWMTGDNSLRTWVGSVSPPFAQVAEWVLHRPERGRWASVGDMWTRLSSSTRRVLDNYVNNV</sequence>
<protein>
    <submittedName>
        <fullName evidence="1">Uncharacterized protein</fullName>
    </submittedName>
</protein>
<organism evidence="1 2">
    <name type="scientific">Auriscalpium vulgare</name>
    <dbReference type="NCBI Taxonomy" id="40419"/>
    <lineage>
        <taxon>Eukaryota</taxon>
        <taxon>Fungi</taxon>
        <taxon>Dikarya</taxon>
        <taxon>Basidiomycota</taxon>
        <taxon>Agaricomycotina</taxon>
        <taxon>Agaricomycetes</taxon>
        <taxon>Russulales</taxon>
        <taxon>Auriscalpiaceae</taxon>
        <taxon>Auriscalpium</taxon>
    </lineage>
</organism>
<name>A0ACB8RMW0_9AGAM</name>
<accession>A0ACB8RMW0</accession>
<reference evidence="1" key="1">
    <citation type="submission" date="2021-02" db="EMBL/GenBank/DDBJ databases">
        <authorList>
            <consortium name="DOE Joint Genome Institute"/>
            <person name="Ahrendt S."/>
            <person name="Looney B.P."/>
            <person name="Miyauchi S."/>
            <person name="Morin E."/>
            <person name="Drula E."/>
            <person name="Courty P.E."/>
            <person name="Chicoki N."/>
            <person name="Fauchery L."/>
            <person name="Kohler A."/>
            <person name="Kuo A."/>
            <person name="Labutti K."/>
            <person name="Pangilinan J."/>
            <person name="Lipzen A."/>
            <person name="Riley R."/>
            <person name="Andreopoulos W."/>
            <person name="He G."/>
            <person name="Johnson J."/>
            <person name="Barry K.W."/>
            <person name="Grigoriev I.V."/>
            <person name="Nagy L."/>
            <person name="Hibbett D."/>
            <person name="Henrissat B."/>
            <person name="Matheny P.B."/>
            <person name="Labbe J."/>
            <person name="Martin F."/>
        </authorList>
    </citation>
    <scope>NUCLEOTIDE SEQUENCE</scope>
    <source>
        <strain evidence="1">FP105234-sp</strain>
    </source>
</reference>
<comment type="caution">
    <text evidence="1">The sequence shown here is derived from an EMBL/GenBank/DDBJ whole genome shotgun (WGS) entry which is preliminary data.</text>
</comment>
<gene>
    <name evidence="1" type="ORF">FA95DRAFT_1597107</name>
</gene>
<keyword evidence="2" id="KW-1185">Reference proteome</keyword>
<proteinExistence type="predicted"/>
<evidence type="ECO:0000313" key="2">
    <source>
        <dbReference type="Proteomes" id="UP000814033"/>
    </source>
</evidence>
<dbReference type="Proteomes" id="UP000814033">
    <property type="component" value="Unassembled WGS sequence"/>
</dbReference>
<evidence type="ECO:0000313" key="1">
    <source>
        <dbReference type="EMBL" id="KAI0044955.1"/>
    </source>
</evidence>